<dbReference type="RefSeq" id="WP_183412158.1">
    <property type="nucleotide sequence ID" value="NZ_JACHYB010000001.1"/>
</dbReference>
<evidence type="ECO:0000313" key="3">
    <source>
        <dbReference type="Proteomes" id="UP000544222"/>
    </source>
</evidence>
<accession>A0A7W5DNR1</accession>
<feature type="transmembrane region" description="Helical" evidence="1">
    <location>
        <begin position="22"/>
        <end position="41"/>
    </location>
</feature>
<protein>
    <submittedName>
        <fullName evidence="2">Uncharacterized protein</fullName>
    </submittedName>
</protein>
<gene>
    <name evidence="2" type="ORF">FHX64_000399</name>
</gene>
<evidence type="ECO:0000256" key="1">
    <source>
        <dbReference type="SAM" id="Phobius"/>
    </source>
</evidence>
<dbReference type="EMBL" id="JACHYB010000001">
    <property type="protein sequence ID" value="MBB3186236.1"/>
    <property type="molecule type" value="Genomic_DNA"/>
</dbReference>
<keyword evidence="3" id="KW-1185">Reference proteome</keyword>
<proteinExistence type="predicted"/>
<keyword evidence="1" id="KW-0812">Transmembrane</keyword>
<dbReference type="AlphaFoldDB" id="A0A7W5DNR1"/>
<name>A0A7W5DNR1_9PORP</name>
<reference evidence="2 3" key="1">
    <citation type="submission" date="2020-08" db="EMBL/GenBank/DDBJ databases">
        <title>Genomic Encyclopedia of Type Strains, Phase IV (KMG-IV): sequencing the most valuable type-strain genomes for metagenomic binning, comparative biology and taxonomic classification.</title>
        <authorList>
            <person name="Goeker M."/>
        </authorList>
    </citation>
    <scope>NUCLEOTIDE SEQUENCE [LARGE SCALE GENOMIC DNA]</scope>
    <source>
        <strain evidence="2 3">DSM 27471</strain>
    </source>
</reference>
<evidence type="ECO:0000313" key="2">
    <source>
        <dbReference type="EMBL" id="MBB3186236.1"/>
    </source>
</evidence>
<dbReference type="Proteomes" id="UP000544222">
    <property type="component" value="Unassembled WGS sequence"/>
</dbReference>
<comment type="caution">
    <text evidence="2">The sequence shown here is derived from an EMBL/GenBank/DDBJ whole genome shotgun (WGS) entry which is preliminary data.</text>
</comment>
<keyword evidence="1" id="KW-0472">Membrane</keyword>
<keyword evidence="1" id="KW-1133">Transmembrane helix</keyword>
<sequence>MNTETTKVLIENWPNSPWLKDWIPILIAVIALITSIVSLYWTRKEFIKSSRPYVWASNYRVIDSERKTIIAIPSRFAFRVKNNPARIIRVDIEIKYNTEKLFSYLIENIVRFPDETSEWNFSIDQEEFQKIMNRSDADKRNLTRMIYINYSSLNGGRIYKYKLIQSFEPLDNQWKDISESAD</sequence>
<organism evidence="2 3">
    <name type="scientific">Microbacter margulisiae</name>
    <dbReference type="NCBI Taxonomy" id="1350067"/>
    <lineage>
        <taxon>Bacteria</taxon>
        <taxon>Pseudomonadati</taxon>
        <taxon>Bacteroidota</taxon>
        <taxon>Bacteroidia</taxon>
        <taxon>Bacteroidales</taxon>
        <taxon>Porphyromonadaceae</taxon>
        <taxon>Microbacter</taxon>
    </lineage>
</organism>